<dbReference type="InterPro" id="IPR011009">
    <property type="entry name" value="Kinase-like_dom_sf"/>
</dbReference>
<dbReference type="HOGENOM" id="CLU_053876_2_0_1"/>
<keyword evidence="4" id="KW-1185">Reference proteome</keyword>
<accession>M7SIQ1</accession>
<gene>
    <name evidence="3" type="ORF">UCREL1_6795</name>
</gene>
<dbReference type="eggNOG" id="ENOG502SI0S">
    <property type="taxonomic scope" value="Eukaryota"/>
</dbReference>
<dbReference type="OMA" id="HRCTYSF"/>
<dbReference type="SUPFAM" id="SSF56112">
    <property type="entry name" value="Protein kinase-like (PK-like)"/>
    <property type="match status" value="1"/>
</dbReference>
<dbReference type="KEGG" id="ela:UCREL1_6795"/>
<dbReference type="Proteomes" id="UP000012174">
    <property type="component" value="Unassembled WGS sequence"/>
</dbReference>
<name>M7SIQ1_EUTLA</name>
<dbReference type="OrthoDB" id="10003767at2759"/>
<evidence type="ECO:0000313" key="3">
    <source>
        <dbReference type="EMBL" id="EMR66199.1"/>
    </source>
</evidence>
<dbReference type="Gene3D" id="3.90.1200.10">
    <property type="match status" value="1"/>
</dbReference>
<dbReference type="STRING" id="1287681.M7SIQ1"/>
<reference evidence="4" key="1">
    <citation type="journal article" date="2013" name="Genome Announc.">
        <title>Draft genome sequence of the grapevine dieback fungus Eutypa lata UCR-EL1.</title>
        <authorList>
            <person name="Blanco-Ulate B."/>
            <person name="Rolshausen P.E."/>
            <person name="Cantu D."/>
        </authorList>
    </citation>
    <scope>NUCLEOTIDE SEQUENCE [LARGE SCALE GENOMIC DNA]</scope>
    <source>
        <strain evidence="4">UCR-EL1</strain>
    </source>
</reference>
<sequence>MEHLSGEILGDTIAAAVPSEHLPKVAKQLADVLFQLQGLAFDRLGRLWCGDDGRGSPEIIPLDLTDSSWPNPPESSLEWFYAQREDNNRLALETHYDDPEWRAACSVLMAAIPFIVVKDRLEGPFPLCHLDLHFGNLLFDDDYNLTGVIDWSHAQTVPIERLAVSPEFITFPAGSDEVNNSVLRLRSLVKESLQHLEKTQCSDEDSGENLDDSPPGDTSPTLLSHIFGTERADITHRCTYSFPRRALWDGRLVARLIFGEKVTWDLVVLMYGGININKA</sequence>
<dbReference type="InterPro" id="IPR002575">
    <property type="entry name" value="Aminoglycoside_PTrfase"/>
</dbReference>
<feature type="domain" description="Aminoglycoside phosphotransferase" evidence="2">
    <location>
        <begin position="1"/>
        <end position="155"/>
    </location>
</feature>
<evidence type="ECO:0000259" key="2">
    <source>
        <dbReference type="Pfam" id="PF01636"/>
    </source>
</evidence>
<dbReference type="EMBL" id="KB706696">
    <property type="protein sequence ID" value="EMR66199.1"/>
    <property type="molecule type" value="Genomic_DNA"/>
</dbReference>
<dbReference type="PANTHER" id="PTHR21310:SF37">
    <property type="entry name" value="AMINOGLYCOSIDE PHOSPHOTRANSFERASE DOMAIN-CONTAINING PROTEIN"/>
    <property type="match status" value="1"/>
</dbReference>
<protein>
    <recommendedName>
        <fullName evidence="2">Aminoglycoside phosphotransferase domain-containing protein</fullName>
    </recommendedName>
</protein>
<evidence type="ECO:0000313" key="4">
    <source>
        <dbReference type="Proteomes" id="UP000012174"/>
    </source>
</evidence>
<proteinExistence type="predicted"/>
<feature type="compositionally biased region" description="Acidic residues" evidence="1">
    <location>
        <begin position="202"/>
        <end position="211"/>
    </location>
</feature>
<evidence type="ECO:0000256" key="1">
    <source>
        <dbReference type="SAM" id="MobiDB-lite"/>
    </source>
</evidence>
<dbReference type="Pfam" id="PF01636">
    <property type="entry name" value="APH"/>
    <property type="match status" value="1"/>
</dbReference>
<dbReference type="AlphaFoldDB" id="M7SIQ1"/>
<feature type="region of interest" description="Disordered" evidence="1">
    <location>
        <begin position="199"/>
        <end position="222"/>
    </location>
</feature>
<dbReference type="InterPro" id="IPR051678">
    <property type="entry name" value="AGP_Transferase"/>
</dbReference>
<organism evidence="3 4">
    <name type="scientific">Eutypa lata (strain UCR-EL1)</name>
    <name type="common">Grapevine dieback disease fungus</name>
    <name type="synonym">Eutypa armeniacae</name>
    <dbReference type="NCBI Taxonomy" id="1287681"/>
    <lineage>
        <taxon>Eukaryota</taxon>
        <taxon>Fungi</taxon>
        <taxon>Dikarya</taxon>
        <taxon>Ascomycota</taxon>
        <taxon>Pezizomycotina</taxon>
        <taxon>Sordariomycetes</taxon>
        <taxon>Xylariomycetidae</taxon>
        <taxon>Xylariales</taxon>
        <taxon>Diatrypaceae</taxon>
        <taxon>Eutypa</taxon>
    </lineage>
</organism>
<dbReference type="PANTHER" id="PTHR21310">
    <property type="entry name" value="AMINOGLYCOSIDE PHOSPHOTRANSFERASE-RELATED-RELATED"/>
    <property type="match status" value="1"/>
</dbReference>